<feature type="domain" description="FAD/NAD(P)-binding" evidence="1">
    <location>
        <begin position="1"/>
        <end position="300"/>
    </location>
</feature>
<dbReference type="InterPro" id="IPR052541">
    <property type="entry name" value="SQRD"/>
</dbReference>
<dbReference type="RefSeq" id="WP_272999885.1">
    <property type="nucleotide sequence ID" value="NZ_PEBV01000008.1"/>
</dbReference>
<dbReference type="InterPro" id="IPR023753">
    <property type="entry name" value="FAD/NAD-binding_dom"/>
</dbReference>
<reference evidence="2 3" key="1">
    <citation type="submission" date="2017-08" db="EMBL/GenBank/DDBJ databases">
        <title>Burning lignite coal seam in the remote Altai Mountains harbors a hydrogen-driven thermophilic microbial community.</title>
        <authorList>
            <person name="Kadnikov V.V."/>
            <person name="Mardanov A.V."/>
            <person name="Ivasenko D."/>
            <person name="Beletsky A.V."/>
            <person name="Karnachuk O.V."/>
            <person name="Ravin N.V."/>
        </authorList>
    </citation>
    <scope>NUCLEOTIDE SEQUENCE [LARGE SCALE GENOMIC DNA]</scope>
    <source>
        <strain evidence="2">AL33</strain>
    </source>
</reference>
<dbReference type="GO" id="GO:0016491">
    <property type="term" value="F:oxidoreductase activity"/>
    <property type="evidence" value="ECO:0007669"/>
    <property type="project" value="InterPro"/>
</dbReference>
<dbReference type="Proteomes" id="UP000244180">
    <property type="component" value="Unassembled WGS sequence"/>
</dbReference>
<dbReference type="Gene3D" id="3.50.50.60">
    <property type="entry name" value="FAD/NAD(P)-binding domain"/>
    <property type="match status" value="2"/>
</dbReference>
<dbReference type="PANTHER" id="PTHR43755:SF1">
    <property type="entry name" value="FAD-DEPENDENT PYRIDINE NUCLEOTIDE-DISULPHIDE OXIDOREDUCTASE"/>
    <property type="match status" value="1"/>
</dbReference>
<dbReference type="InterPro" id="IPR036188">
    <property type="entry name" value="FAD/NAD-bd_sf"/>
</dbReference>
<sequence length="387" mass="43046">MRIVILGAGTGGLTLANRLARLIADELERSRAEIVLVERRKDHDYQPGYLMASFGVRPLAHYRRSVRPLVHRRVRLIEDDVRKVDLDGRRLRGETETAYDLLIVATGSVPDFRLIPGLDAEDVRRPDAGFGTFYTAEGAEALARTLEAFERGRIAVVVASPVHKCPAAPTEFALLLDDLLRSAGRRRRVEIVYTSPLDQLNLLEALDAWARPEFHRRGIEALFSFVPVRADVARRRLFAKDGRTLEADLIVVVPPHRGADVVRNSGLGDEAGFLPTDPETLAVAGRDDVYAVGDATDLAFPVLKAGAIAHFQAVVLAQNLAHRLRNVPTPYRYDGRFLCFVDDGFASSAFIRYDRHHPPRTATTGGLVHAIRQAYHELYWLGVRGLL</sequence>
<gene>
    <name evidence="2" type="ORF">HSCHL_1102</name>
</gene>
<organism evidence="2 3">
    <name type="scientific">Hydrogenibacillus schlegelii</name>
    <name type="common">Bacillus schlegelii</name>
    <dbReference type="NCBI Taxonomy" id="1484"/>
    <lineage>
        <taxon>Bacteria</taxon>
        <taxon>Bacillati</taxon>
        <taxon>Bacillota</taxon>
        <taxon>Bacilli</taxon>
        <taxon>Bacillales</taxon>
        <taxon>Bacillales Family X. Incertae Sedis</taxon>
        <taxon>Hydrogenibacillus</taxon>
    </lineage>
</organism>
<dbReference type="PANTHER" id="PTHR43755">
    <property type="match status" value="1"/>
</dbReference>
<dbReference type="EMBL" id="PEBV01000008">
    <property type="protein sequence ID" value="PTQ53949.1"/>
    <property type="molecule type" value="Genomic_DNA"/>
</dbReference>
<proteinExistence type="predicted"/>
<protein>
    <submittedName>
        <fullName evidence="2">Oxidoreductase (Flavoprotein)</fullName>
    </submittedName>
</protein>
<accession>A0A2T5GCN6</accession>
<dbReference type="AlphaFoldDB" id="A0A2T5GCN6"/>
<evidence type="ECO:0000313" key="3">
    <source>
        <dbReference type="Proteomes" id="UP000244180"/>
    </source>
</evidence>
<dbReference type="PRINTS" id="PR00368">
    <property type="entry name" value="FADPNR"/>
</dbReference>
<dbReference type="Pfam" id="PF07992">
    <property type="entry name" value="Pyr_redox_2"/>
    <property type="match status" value="1"/>
</dbReference>
<name>A0A2T5GCN6_HYDSH</name>
<evidence type="ECO:0000313" key="2">
    <source>
        <dbReference type="EMBL" id="PTQ53949.1"/>
    </source>
</evidence>
<dbReference type="SUPFAM" id="SSF51905">
    <property type="entry name" value="FAD/NAD(P)-binding domain"/>
    <property type="match status" value="2"/>
</dbReference>
<evidence type="ECO:0000259" key="1">
    <source>
        <dbReference type="Pfam" id="PF07992"/>
    </source>
</evidence>
<comment type="caution">
    <text evidence="2">The sequence shown here is derived from an EMBL/GenBank/DDBJ whole genome shotgun (WGS) entry which is preliminary data.</text>
</comment>